<evidence type="ECO:0000256" key="3">
    <source>
        <dbReference type="ARBA" id="ARBA00022833"/>
    </source>
</evidence>
<dbReference type="InterPro" id="IPR002893">
    <property type="entry name" value="Znf_MYND"/>
</dbReference>
<keyword evidence="2 4" id="KW-0863">Zinc-finger</keyword>
<feature type="domain" description="MYND-type" evidence="5">
    <location>
        <begin position="479"/>
        <end position="540"/>
    </location>
</feature>
<proteinExistence type="predicted"/>
<reference evidence="6" key="1">
    <citation type="submission" date="2023-03" db="EMBL/GenBank/DDBJ databases">
        <title>Massive genome expansion in bonnet fungi (Mycena s.s.) driven by repeated elements and novel gene families across ecological guilds.</title>
        <authorList>
            <consortium name="Lawrence Berkeley National Laboratory"/>
            <person name="Harder C.B."/>
            <person name="Miyauchi S."/>
            <person name="Viragh M."/>
            <person name="Kuo A."/>
            <person name="Thoen E."/>
            <person name="Andreopoulos B."/>
            <person name="Lu D."/>
            <person name="Skrede I."/>
            <person name="Drula E."/>
            <person name="Henrissat B."/>
            <person name="Morin E."/>
            <person name="Kohler A."/>
            <person name="Barry K."/>
            <person name="LaButti K."/>
            <person name="Morin E."/>
            <person name="Salamov A."/>
            <person name="Lipzen A."/>
            <person name="Mereny Z."/>
            <person name="Hegedus B."/>
            <person name="Baldrian P."/>
            <person name="Stursova M."/>
            <person name="Weitz H."/>
            <person name="Taylor A."/>
            <person name="Grigoriev I.V."/>
            <person name="Nagy L.G."/>
            <person name="Martin F."/>
            <person name="Kauserud H."/>
        </authorList>
    </citation>
    <scope>NUCLEOTIDE SEQUENCE</scope>
    <source>
        <strain evidence="6">9144</strain>
    </source>
</reference>
<comment type="caution">
    <text evidence="6">The sequence shown here is derived from an EMBL/GenBank/DDBJ whole genome shotgun (WGS) entry which is preliminary data.</text>
</comment>
<dbReference type="EMBL" id="JARJCW010000044">
    <property type="protein sequence ID" value="KAJ7205251.1"/>
    <property type="molecule type" value="Genomic_DNA"/>
</dbReference>
<evidence type="ECO:0000256" key="4">
    <source>
        <dbReference type="PROSITE-ProRule" id="PRU00134"/>
    </source>
</evidence>
<accession>A0AAD6YEA5</accession>
<sequence length="693" mass="76659">MTKRRANATSVSSPAMRVPLEVGCIPLATFGVALVIDGQLLCSCLLITVALLVTSASRTNASKSPPGWTLRLASLDSATSAARGSLDDLKKLQSMIENSEGTHFLPLLAVFYIHLDARKMPPPASIADRSNVAIRSAWVSLCSIYALSVPVEAFLDLWPNMWKWVCFFHVNRENIFAQELGEADGVESEICLSLFVFIAGIPFSDETIQMTPYMVHIITRAWFFRLQDPDLDLAVCYPALPYLLFRNKDSTTKAAIQEMIQGAGGTLADLASLVVSYMEAVLPSHTDFMTPNELYLLFDLVDWVTTLDDLIEGRTPPSHYRESLGAFCASMLPLGITRALNIMAYCLIHQNTMQGSETLLKSCSTLLIRILGDSRGYRYMGEALDAGLLHTIASCAALGVMHPSSTIFLEQILPTAMIYYYDVQALERAFLHAEPIIHCEPFRNCAIVEKWRPFAALARERAAILKAVAGLPRHRACDNVKCGEILEKERLKRCSACRSFYYCSPECQIVDWRAGGVTTEILKLRERRFMREVLAHDYNTQKWTTILPQQVQFMAANPGGVPYFTLFDYRAGRVKISVHATSAPHGGAADWDPWGGAASWDEGISSSPEWANDIARAAQSGGRLQLHVMAIPIGPRARYVVVPLRTNEAARKQDATLARLASFSPRPRDIPELVRGVGLSVSPEEEARSAEVH</sequence>
<evidence type="ECO:0000259" key="5">
    <source>
        <dbReference type="PROSITE" id="PS50865"/>
    </source>
</evidence>
<evidence type="ECO:0000313" key="6">
    <source>
        <dbReference type="EMBL" id="KAJ7205251.1"/>
    </source>
</evidence>
<dbReference type="PROSITE" id="PS50865">
    <property type="entry name" value="ZF_MYND_2"/>
    <property type="match status" value="1"/>
</dbReference>
<evidence type="ECO:0000256" key="1">
    <source>
        <dbReference type="ARBA" id="ARBA00022723"/>
    </source>
</evidence>
<dbReference type="AlphaFoldDB" id="A0AAD6YEA5"/>
<evidence type="ECO:0000313" key="7">
    <source>
        <dbReference type="Proteomes" id="UP001219525"/>
    </source>
</evidence>
<name>A0AAD6YEA5_9AGAR</name>
<keyword evidence="3" id="KW-0862">Zinc</keyword>
<gene>
    <name evidence="6" type="ORF">GGX14DRAFT_569005</name>
</gene>
<keyword evidence="1" id="KW-0479">Metal-binding</keyword>
<dbReference type="Pfam" id="PF01753">
    <property type="entry name" value="zf-MYND"/>
    <property type="match status" value="1"/>
</dbReference>
<evidence type="ECO:0000256" key="2">
    <source>
        <dbReference type="ARBA" id="ARBA00022771"/>
    </source>
</evidence>
<organism evidence="6 7">
    <name type="scientific">Mycena pura</name>
    <dbReference type="NCBI Taxonomy" id="153505"/>
    <lineage>
        <taxon>Eukaryota</taxon>
        <taxon>Fungi</taxon>
        <taxon>Dikarya</taxon>
        <taxon>Basidiomycota</taxon>
        <taxon>Agaricomycotina</taxon>
        <taxon>Agaricomycetes</taxon>
        <taxon>Agaricomycetidae</taxon>
        <taxon>Agaricales</taxon>
        <taxon>Marasmiineae</taxon>
        <taxon>Mycenaceae</taxon>
        <taxon>Mycena</taxon>
    </lineage>
</organism>
<dbReference type="GO" id="GO:0008270">
    <property type="term" value="F:zinc ion binding"/>
    <property type="evidence" value="ECO:0007669"/>
    <property type="project" value="UniProtKB-KW"/>
</dbReference>
<dbReference type="Proteomes" id="UP001219525">
    <property type="component" value="Unassembled WGS sequence"/>
</dbReference>
<keyword evidence="7" id="KW-1185">Reference proteome</keyword>
<protein>
    <recommendedName>
        <fullName evidence="5">MYND-type domain-containing protein</fullName>
    </recommendedName>
</protein>
<dbReference type="SUPFAM" id="SSF144232">
    <property type="entry name" value="HIT/MYND zinc finger-like"/>
    <property type="match status" value="1"/>
</dbReference>
<dbReference type="Gene3D" id="6.10.140.2220">
    <property type="match status" value="1"/>
</dbReference>